<name>A0ABQ6H508_9GAMM</name>
<reference evidence="1 2" key="1">
    <citation type="submission" date="2023-03" db="EMBL/GenBank/DDBJ databases">
        <title>Draft genome sequence of Thalassotalea eurytherma JCM 18482T.</title>
        <authorList>
            <person name="Sawabe T."/>
        </authorList>
    </citation>
    <scope>NUCLEOTIDE SEQUENCE [LARGE SCALE GENOMIC DNA]</scope>
    <source>
        <strain evidence="1 2">JCM 18482</strain>
    </source>
</reference>
<protein>
    <recommendedName>
        <fullName evidence="3">Porin</fullName>
    </recommendedName>
</protein>
<dbReference type="Proteomes" id="UP001157133">
    <property type="component" value="Unassembled WGS sequence"/>
</dbReference>
<sequence>MTNFLLQNIVTNSAFITSIITSSCFMPVHASEASETDSFWDMMTLYENDQGDYLKATGRLQVDSFWLDSNQAGQMSDIYWRRARLGMAGQYKEITMSLGVDLDLNNSFDDSFKRITNANFSWYLDSGAKVKVLKQKVPFMLGGKTSSKRLLTTERSNLTRNLWFVNEYFTGVSIENTLDNNWYYFAGFYSSDESEGVSLEQPSFFGLYSLGRSFGANEYWDNAIFTLDTVINDSQPEANTEDFSQVSSFSSKIHRGQWGLWSDIAYGDGASGQSDLWGYEIMPFYRQSDKLQWVLRYTYIRSQDENGVRLGRNNSQIESGRGDKYRELYGGVNWYFNSHKLKLQLGLQYADMADSADDGGEFNGWGVTTAFRMYW</sequence>
<accession>A0ABQ6H508</accession>
<dbReference type="InterPro" id="IPR023614">
    <property type="entry name" value="Porin_dom_sf"/>
</dbReference>
<evidence type="ECO:0000313" key="2">
    <source>
        <dbReference type="Proteomes" id="UP001157133"/>
    </source>
</evidence>
<dbReference type="SUPFAM" id="SSF56935">
    <property type="entry name" value="Porins"/>
    <property type="match status" value="1"/>
</dbReference>
<evidence type="ECO:0000313" key="1">
    <source>
        <dbReference type="EMBL" id="GLX82702.1"/>
    </source>
</evidence>
<keyword evidence="2" id="KW-1185">Reference proteome</keyword>
<dbReference type="Pfam" id="PF07396">
    <property type="entry name" value="Porin_O_P"/>
    <property type="match status" value="1"/>
</dbReference>
<gene>
    <name evidence="1" type="ORF">theurythT_21540</name>
</gene>
<dbReference type="RefSeq" id="WP_284208073.1">
    <property type="nucleotide sequence ID" value="NZ_BSSU01000010.1"/>
</dbReference>
<proteinExistence type="predicted"/>
<comment type="caution">
    <text evidence="1">The sequence shown here is derived from an EMBL/GenBank/DDBJ whole genome shotgun (WGS) entry which is preliminary data.</text>
</comment>
<dbReference type="InterPro" id="IPR010870">
    <property type="entry name" value="Porin_O/P"/>
</dbReference>
<dbReference type="Gene3D" id="2.40.160.10">
    <property type="entry name" value="Porin"/>
    <property type="match status" value="1"/>
</dbReference>
<evidence type="ECO:0008006" key="3">
    <source>
        <dbReference type="Google" id="ProtNLM"/>
    </source>
</evidence>
<dbReference type="EMBL" id="BSSU01000010">
    <property type="protein sequence ID" value="GLX82702.1"/>
    <property type="molecule type" value="Genomic_DNA"/>
</dbReference>
<organism evidence="1 2">
    <name type="scientific">Thalassotalea eurytherma</name>
    <dbReference type="NCBI Taxonomy" id="1144278"/>
    <lineage>
        <taxon>Bacteria</taxon>
        <taxon>Pseudomonadati</taxon>
        <taxon>Pseudomonadota</taxon>
        <taxon>Gammaproteobacteria</taxon>
        <taxon>Alteromonadales</taxon>
        <taxon>Colwelliaceae</taxon>
        <taxon>Thalassotalea</taxon>
    </lineage>
</organism>